<dbReference type="InterPro" id="IPR020841">
    <property type="entry name" value="PKS_Beta-ketoAc_synthase_dom"/>
</dbReference>
<dbReference type="Pfam" id="PF16197">
    <property type="entry name" value="KAsynt_C_assoc"/>
    <property type="match status" value="1"/>
</dbReference>
<dbReference type="Pfam" id="PF00109">
    <property type="entry name" value="ketoacyl-synt"/>
    <property type="match status" value="1"/>
</dbReference>
<evidence type="ECO:0000256" key="2">
    <source>
        <dbReference type="ARBA" id="ARBA00022679"/>
    </source>
</evidence>
<dbReference type="InterPro" id="IPR050091">
    <property type="entry name" value="PKS_NRPS_Biosynth_Enz"/>
</dbReference>
<dbReference type="Gene3D" id="3.30.70.3290">
    <property type="match status" value="1"/>
</dbReference>
<name>A0ABP6RVV7_9PSEU</name>
<dbReference type="InterPro" id="IPR014031">
    <property type="entry name" value="Ketoacyl_synth_C"/>
</dbReference>
<dbReference type="SMART" id="SM00825">
    <property type="entry name" value="PKS_KS"/>
    <property type="match status" value="1"/>
</dbReference>
<dbReference type="Pfam" id="PF08990">
    <property type="entry name" value="Docking"/>
    <property type="match status" value="1"/>
</dbReference>
<dbReference type="InterPro" id="IPR016039">
    <property type="entry name" value="Thiolase-like"/>
</dbReference>
<dbReference type="PROSITE" id="PS00606">
    <property type="entry name" value="KS3_1"/>
    <property type="match status" value="1"/>
</dbReference>
<keyword evidence="7" id="KW-1185">Reference proteome</keyword>
<dbReference type="EMBL" id="BAAAYK010000038">
    <property type="protein sequence ID" value="GAA3361085.1"/>
    <property type="molecule type" value="Genomic_DNA"/>
</dbReference>
<keyword evidence="2 4" id="KW-0808">Transferase</keyword>
<comment type="similarity">
    <text evidence="4">Belongs to the thiolase-like superfamily. Beta-ketoacyl-ACP synthases family.</text>
</comment>
<evidence type="ECO:0000259" key="5">
    <source>
        <dbReference type="PROSITE" id="PS52004"/>
    </source>
</evidence>
<dbReference type="PANTHER" id="PTHR43775:SF51">
    <property type="entry name" value="INACTIVE PHENOLPHTHIOCEROL SYNTHESIS POLYKETIDE SYNTHASE TYPE I PKS1-RELATED"/>
    <property type="match status" value="1"/>
</dbReference>
<dbReference type="InterPro" id="IPR032821">
    <property type="entry name" value="PKS_assoc"/>
</dbReference>
<dbReference type="InterPro" id="IPR015083">
    <property type="entry name" value="NorB/c/GfsB-D-like_docking"/>
</dbReference>
<dbReference type="PROSITE" id="PS52004">
    <property type="entry name" value="KS3_2"/>
    <property type="match status" value="1"/>
</dbReference>
<protein>
    <recommendedName>
        <fullName evidence="5">Ketosynthase family 3 (KS3) domain-containing protein</fullName>
    </recommendedName>
</protein>
<dbReference type="CDD" id="cd00833">
    <property type="entry name" value="PKS"/>
    <property type="match status" value="1"/>
</dbReference>
<comment type="caution">
    <text evidence="6">The sequence shown here is derived from an EMBL/GenBank/DDBJ whole genome shotgun (WGS) entry which is preliminary data.</text>
</comment>
<gene>
    <name evidence="6" type="ORF">GCM10020366_43680</name>
</gene>
<dbReference type="Gene3D" id="3.40.47.10">
    <property type="match status" value="1"/>
</dbReference>
<proteinExistence type="inferred from homology"/>
<comment type="cofactor">
    <cofactor evidence="1">
        <name>pantetheine 4'-phosphate</name>
        <dbReference type="ChEBI" id="CHEBI:47942"/>
    </cofactor>
</comment>
<sequence>MTEQLVEALRAALLENERLRAERARPAEEPIAVIGVACRYPGDVGTPEQLWDLVAGERCAVGDFPTDRGWPADLYDPVPGRPGKSNTERGGFIDIKGFDPEFFGIEPDEARMMDPQQRLVLEASWHAFEHAGVDPTSLRRSSTGAYVGVMYNDYTARIDAAGLNHDENYLTSVTRSVTSGRVAYAFGLEGPAVTVDTACSSSLVAVHLASNALRGGECSLALAAGVTSMASPSMFLEFSKHGVAADGTCKAFSADADGIGWGEGVGVLVLERLSDARRNGRRVLAVLRGSAVSQDGASNGLTAPNGRAQQRVIEEALGRGGLTPADVDAIDAHGTGTPLGDTIEAHALQAVYGRGRAAEHPLWLGSVKSNLGHTQAAAGAASLIKMIWAIREGVLPKTLHVERASTDVAWDGGGVALLHESRPWPEVGRPRRAAVSAFGISGTLAHVIVEQAEEQDVPASTAPAGTTPWLLHARTERGLRAQAGALAGAIEDAGDPLTADVAVSITPRRGFPWRAAILPRSTPDGVRALRALAAGADSADVPVGDRTARDVVLVLPVALPGKAQVELAAELADWGVRPDHVVAAVEAGSVAADVAAAAGLGPDAVTTTGDCAGAVRERTRSGTCSAVVLGTGGELAGNADVIALPEHGGPEALERVLAWLHVRGIPVGWRRTGTGTPIPVPGHHFAHQEFWV</sequence>
<evidence type="ECO:0000313" key="7">
    <source>
        <dbReference type="Proteomes" id="UP001500483"/>
    </source>
</evidence>
<dbReference type="Pfam" id="PF02801">
    <property type="entry name" value="Ketoacyl-synt_C"/>
    <property type="match status" value="1"/>
</dbReference>
<accession>A0ABP6RVV7</accession>
<reference evidence="7" key="1">
    <citation type="journal article" date="2019" name="Int. J. Syst. Evol. Microbiol.">
        <title>The Global Catalogue of Microorganisms (GCM) 10K type strain sequencing project: providing services to taxonomists for standard genome sequencing and annotation.</title>
        <authorList>
            <consortium name="The Broad Institute Genomics Platform"/>
            <consortium name="The Broad Institute Genome Sequencing Center for Infectious Disease"/>
            <person name="Wu L."/>
            <person name="Ma J."/>
        </authorList>
    </citation>
    <scope>NUCLEOTIDE SEQUENCE [LARGE SCALE GENOMIC DNA]</scope>
    <source>
        <strain evidence="7">JCM 9687</strain>
    </source>
</reference>
<dbReference type="PANTHER" id="PTHR43775">
    <property type="entry name" value="FATTY ACID SYNTHASE"/>
    <property type="match status" value="1"/>
</dbReference>
<dbReference type="InterPro" id="IPR018201">
    <property type="entry name" value="Ketoacyl_synth_AS"/>
</dbReference>
<evidence type="ECO:0000256" key="3">
    <source>
        <dbReference type="ARBA" id="ARBA00023268"/>
    </source>
</evidence>
<keyword evidence="3" id="KW-0511">Multifunctional enzyme</keyword>
<organism evidence="6 7">
    <name type="scientific">Saccharopolyspora gregorii</name>
    <dbReference type="NCBI Taxonomy" id="33914"/>
    <lineage>
        <taxon>Bacteria</taxon>
        <taxon>Bacillati</taxon>
        <taxon>Actinomycetota</taxon>
        <taxon>Actinomycetes</taxon>
        <taxon>Pseudonocardiales</taxon>
        <taxon>Pseudonocardiaceae</taxon>
        <taxon>Saccharopolyspora</taxon>
    </lineage>
</organism>
<evidence type="ECO:0000313" key="6">
    <source>
        <dbReference type="EMBL" id="GAA3361085.1"/>
    </source>
</evidence>
<dbReference type="Proteomes" id="UP001500483">
    <property type="component" value="Unassembled WGS sequence"/>
</dbReference>
<evidence type="ECO:0000256" key="4">
    <source>
        <dbReference type="RuleBase" id="RU003694"/>
    </source>
</evidence>
<dbReference type="SUPFAM" id="SSF53901">
    <property type="entry name" value="Thiolase-like"/>
    <property type="match status" value="1"/>
</dbReference>
<dbReference type="InterPro" id="IPR014030">
    <property type="entry name" value="Ketoacyl_synth_N"/>
</dbReference>
<feature type="domain" description="Ketosynthase family 3 (KS3)" evidence="5">
    <location>
        <begin position="28"/>
        <end position="451"/>
    </location>
</feature>
<evidence type="ECO:0000256" key="1">
    <source>
        <dbReference type="ARBA" id="ARBA00001957"/>
    </source>
</evidence>